<reference evidence="4" key="2">
    <citation type="submission" date="2025-08" db="UniProtKB">
        <authorList>
            <consortium name="RefSeq"/>
        </authorList>
    </citation>
    <scope>IDENTIFICATION</scope>
    <source>
        <tissue evidence="4">Leaf</tissue>
    </source>
</reference>
<dbReference type="InterPro" id="IPR021109">
    <property type="entry name" value="Peptidase_aspartic_dom_sf"/>
</dbReference>
<dbReference type="Proteomes" id="UP000189701">
    <property type="component" value="Unplaced"/>
</dbReference>
<accession>A0A1U7VYY6</accession>
<dbReference type="KEGG" id="nsy:104220915"/>
<protein>
    <submittedName>
        <fullName evidence="4">Uncharacterized protein LOC104220915</fullName>
    </submittedName>
</protein>
<dbReference type="InterPro" id="IPR005162">
    <property type="entry name" value="Retrotrans_gag_dom"/>
</dbReference>
<proteinExistence type="predicted"/>
<gene>
    <name evidence="4" type="primary">LOC104220915</name>
</gene>
<evidence type="ECO:0000256" key="1">
    <source>
        <dbReference type="SAM" id="MobiDB-lite"/>
    </source>
</evidence>
<dbReference type="Gene3D" id="2.40.70.10">
    <property type="entry name" value="Acid Proteases"/>
    <property type="match status" value="1"/>
</dbReference>
<dbReference type="PANTHER" id="PTHR33437">
    <property type="entry name" value="OS06G0361200 PROTEIN"/>
    <property type="match status" value="1"/>
</dbReference>
<dbReference type="SUPFAM" id="SSF50630">
    <property type="entry name" value="Acid proteases"/>
    <property type="match status" value="1"/>
</dbReference>
<reference evidence="3" key="1">
    <citation type="journal article" date="2013" name="Genome Biol.">
        <title>Reference genomes and transcriptomes of Nicotiana sylvestris and Nicotiana tomentosiformis.</title>
        <authorList>
            <person name="Sierro N."/>
            <person name="Battey J.N."/>
            <person name="Ouadi S."/>
            <person name="Bovet L."/>
            <person name="Goepfert S."/>
            <person name="Bakaher N."/>
            <person name="Peitsch M.C."/>
            <person name="Ivanov N.V."/>
        </authorList>
    </citation>
    <scope>NUCLEOTIDE SEQUENCE [LARGE SCALE GENOMIC DNA]</scope>
</reference>
<dbReference type="AlphaFoldDB" id="A0A1U7VYY6"/>
<organism evidence="3 4">
    <name type="scientific">Nicotiana sylvestris</name>
    <name type="common">Wood tobacco</name>
    <name type="synonym">South American tobacco</name>
    <dbReference type="NCBI Taxonomy" id="4096"/>
    <lineage>
        <taxon>Eukaryota</taxon>
        <taxon>Viridiplantae</taxon>
        <taxon>Streptophyta</taxon>
        <taxon>Embryophyta</taxon>
        <taxon>Tracheophyta</taxon>
        <taxon>Spermatophyta</taxon>
        <taxon>Magnoliopsida</taxon>
        <taxon>eudicotyledons</taxon>
        <taxon>Gunneridae</taxon>
        <taxon>Pentapetalae</taxon>
        <taxon>asterids</taxon>
        <taxon>lamiids</taxon>
        <taxon>Solanales</taxon>
        <taxon>Solanaceae</taxon>
        <taxon>Nicotianoideae</taxon>
        <taxon>Nicotianeae</taxon>
        <taxon>Nicotiana</taxon>
    </lineage>
</organism>
<name>A0A1U7VYY6_NICSY</name>
<dbReference type="PANTHER" id="PTHR33437:SF2">
    <property type="entry name" value="OS06G0361200 PROTEIN"/>
    <property type="match status" value="1"/>
</dbReference>
<dbReference type="CDD" id="cd00303">
    <property type="entry name" value="retropepsin_like"/>
    <property type="match status" value="1"/>
</dbReference>
<feature type="compositionally biased region" description="Basic and acidic residues" evidence="1">
    <location>
        <begin position="461"/>
        <end position="473"/>
    </location>
</feature>
<dbReference type="GeneID" id="104220915"/>
<feature type="domain" description="Retrotransposon gag" evidence="2">
    <location>
        <begin position="44"/>
        <end position="133"/>
    </location>
</feature>
<sequence length="490" mass="55963">MPTNYQPPKQHQFDGKGNLRQYIAHFVETCSNARTHGDLLVKQFVRSLKGNAFDWYIDLEPDSIDSWEQLEKEFLNRFYSTRRTVSMIELTGTKQRKDEPVVDYINRWKVLSLDFKDRLSEISSTEICIQGMHWGLLYILQGIKLRTFEELAIRAHDMELSIASHGKAYPFSDQKEFKKNVASMNQTKESMVVKATSVKVTTKQKVKEDKTPSQYPKEEKRRPTLKELEAKVYPFLDSDVPTILDELLDKKVIDLPESKRPEKIGKVGDPKYCKFHRIISHPTEKCFVLKEKIIALVSEGKIITDMDETAEANHARSIREQHLNHILIDDGSDVNIMPKMVLKKLGIPIDELSKSNLTIQGFNQGGQRAIGIICVGLSIGEMNSNTLIHVIDAKTSYNLLLGRPSIHENGVVSSTLHQCLKYRRDGEMVKIDADIKPFTETGSYFADTKFYLYSCELKVEKPSSDDKAGVKSEEENEAQWTTTKLPKKGT</sequence>
<evidence type="ECO:0000313" key="4">
    <source>
        <dbReference type="RefSeq" id="XP_009770181.1"/>
    </source>
</evidence>
<dbReference type="eggNOG" id="KOG0017">
    <property type="taxonomic scope" value="Eukaryota"/>
</dbReference>
<dbReference type="Pfam" id="PF03732">
    <property type="entry name" value="Retrotrans_gag"/>
    <property type="match status" value="1"/>
</dbReference>
<evidence type="ECO:0000313" key="3">
    <source>
        <dbReference type="Proteomes" id="UP000189701"/>
    </source>
</evidence>
<evidence type="ECO:0000259" key="2">
    <source>
        <dbReference type="Pfam" id="PF03732"/>
    </source>
</evidence>
<keyword evidence="3" id="KW-1185">Reference proteome</keyword>
<dbReference type="RefSeq" id="XP_009770181.1">
    <property type="nucleotide sequence ID" value="XM_009771879.1"/>
</dbReference>
<feature type="region of interest" description="Disordered" evidence="1">
    <location>
        <begin position="461"/>
        <end position="490"/>
    </location>
</feature>